<dbReference type="RefSeq" id="XP_037216455.1">
    <property type="nucleotide sequence ID" value="XM_037367061.1"/>
</dbReference>
<reference evidence="2" key="1">
    <citation type="submission" date="2020-05" db="EMBL/GenBank/DDBJ databases">
        <title>Mycena genomes resolve the evolution of fungal bioluminescence.</title>
        <authorList>
            <person name="Tsai I.J."/>
        </authorList>
    </citation>
    <scope>NUCLEOTIDE SEQUENCE</scope>
    <source>
        <strain evidence="2">171206Taipei</strain>
    </source>
</reference>
<dbReference type="Gene3D" id="3.30.559.10">
    <property type="entry name" value="Chloramphenicol acetyltransferase-like domain"/>
    <property type="match status" value="1"/>
</dbReference>
<evidence type="ECO:0000313" key="3">
    <source>
        <dbReference type="Proteomes" id="UP000636479"/>
    </source>
</evidence>
<keyword evidence="3" id="KW-1185">Reference proteome</keyword>
<dbReference type="EMBL" id="JACAZF010000009">
    <property type="protein sequence ID" value="KAF7295092.1"/>
    <property type="molecule type" value="Genomic_DNA"/>
</dbReference>
<protein>
    <submittedName>
        <fullName evidence="2">Uncharacterized protein</fullName>
    </submittedName>
</protein>
<evidence type="ECO:0000256" key="1">
    <source>
        <dbReference type="SAM" id="MobiDB-lite"/>
    </source>
</evidence>
<dbReference type="InterPro" id="IPR023213">
    <property type="entry name" value="CAT-like_dom_sf"/>
</dbReference>
<organism evidence="2 3">
    <name type="scientific">Mycena indigotica</name>
    <dbReference type="NCBI Taxonomy" id="2126181"/>
    <lineage>
        <taxon>Eukaryota</taxon>
        <taxon>Fungi</taxon>
        <taxon>Dikarya</taxon>
        <taxon>Basidiomycota</taxon>
        <taxon>Agaricomycotina</taxon>
        <taxon>Agaricomycetes</taxon>
        <taxon>Agaricomycetidae</taxon>
        <taxon>Agaricales</taxon>
        <taxon>Marasmiineae</taxon>
        <taxon>Mycenaceae</taxon>
        <taxon>Mycena</taxon>
    </lineage>
</organism>
<dbReference type="OrthoDB" id="2965451at2759"/>
<feature type="region of interest" description="Disordered" evidence="1">
    <location>
        <begin position="1"/>
        <end position="20"/>
    </location>
</feature>
<dbReference type="Proteomes" id="UP000636479">
    <property type="component" value="Unassembled WGS sequence"/>
</dbReference>
<evidence type="ECO:0000313" key="2">
    <source>
        <dbReference type="EMBL" id="KAF7295092.1"/>
    </source>
</evidence>
<dbReference type="GeneID" id="59349577"/>
<gene>
    <name evidence="2" type="ORF">MIND_01047500</name>
</gene>
<name>A0A8H6SB58_9AGAR</name>
<dbReference type="AlphaFoldDB" id="A0A8H6SB58"/>
<proteinExistence type="predicted"/>
<comment type="caution">
    <text evidence="2">The sequence shown here is derived from an EMBL/GenBank/DDBJ whole genome shotgun (WGS) entry which is preliminary data.</text>
</comment>
<sequence length="523" mass="58543">MSLQPYHYRTEATGSTRTYSRPLGPNELSYFLPSRANGLNDIYTRVIFRAPPTLISPFRLRVVWAIIRIRNSLLASRIEMPPGRYSESRFVYNPPSSPQEAFEEAGFSLSIQHGKSGVELDNHFIFGQRELSHKCLSRMYVCQNGENEFHMAFSSLHSITDGTSANIYTILQLLGGSETSGGRVRSDEELFRILEKEWSLRWRNSWDVDSFYAITPSAESRLPFPNSRFQIAAWKVDSMNVQRRAIGGHAFPRLPSSSTKQAHLEMIFSSEQTFALASKCASEKVNIPNAIFALCNLAWLRTAESRGAEFSATYAPPSLPTLFYTAVSLRRHLEPVPDLTSPLALALGYATVVLPGFLPRGDQKKSFWLRARNAQKQMRTHIKSPMFLPRAQILAVQRGKRAKMFAKMDDEGTPIPPTNTTTSQTPSVALMGISHLGDLCSSYHPSSYPAIQFVDSVGHSRKAPGGILLFTRIAAGNRFALMLEWDAAAFPAGLVDEFWANFLRGVDEFVLEEGDSRRDSSKL</sequence>
<accession>A0A8H6SB58</accession>